<reference evidence="3" key="1">
    <citation type="journal article" date="2020" name="Fungal Divers.">
        <title>Resolving the Mortierellaceae phylogeny through synthesis of multi-gene phylogenetics and phylogenomics.</title>
        <authorList>
            <person name="Vandepol N."/>
            <person name="Liber J."/>
            <person name="Desiro A."/>
            <person name="Na H."/>
            <person name="Kennedy M."/>
            <person name="Barry K."/>
            <person name="Grigoriev I.V."/>
            <person name="Miller A.N."/>
            <person name="O'Donnell K."/>
            <person name="Stajich J.E."/>
            <person name="Bonito G."/>
        </authorList>
    </citation>
    <scope>NUCLEOTIDE SEQUENCE</scope>
    <source>
        <strain evidence="3">MES-2147</strain>
    </source>
</reference>
<dbReference type="AlphaFoldDB" id="A0A9P6LU18"/>
<feature type="transmembrane region" description="Helical" evidence="2">
    <location>
        <begin position="375"/>
        <end position="395"/>
    </location>
</feature>
<gene>
    <name evidence="3" type="ORF">BGZ65_011355</name>
</gene>
<keyword evidence="4" id="KW-1185">Reference proteome</keyword>
<feature type="transmembrane region" description="Helical" evidence="2">
    <location>
        <begin position="293"/>
        <end position="316"/>
    </location>
</feature>
<feature type="compositionally biased region" description="Low complexity" evidence="1">
    <location>
        <begin position="16"/>
        <end position="25"/>
    </location>
</feature>
<keyword evidence="2" id="KW-0812">Transmembrane</keyword>
<dbReference type="EMBL" id="JAAAHW010009378">
    <property type="protein sequence ID" value="KAF9942054.1"/>
    <property type="molecule type" value="Genomic_DNA"/>
</dbReference>
<dbReference type="InterPro" id="IPR040410">
    <property type="entry name" value="UPF0658_Golgi"/>
</dbReference>
<feature type="region of interest" description="Disordered" evidence="1">
    <location>
        <begin position="1"/>
        <end position="67"/>
    </location>
</feature>
<feature type="transmembrane region" description="Helical" evidence="2">
    <location>
        <begin position="215"/>
        <end position="234"/>
    </location>
</feature>
<sequence>MPAGHGQGTNMKQQYNNSVNNSVNNHPLSSNYYDNSSRYQDGNPYSSNNQGPKSEVDYHPSGYQNPSPEQLEQLQLQKQHQQRLQEQIQTEDSVRMQQHRVARPTAAMVVQDHPTYESKPANYYAYPPQPNTPFPDEEHRLPLKERLVKLVKFPCSIYGKSLLLVFSIEALLVIVMQIIIVVKYFQALRDTPLHYEPNAHVFQPYLDPGNKSRSIVAYLIVFAFAQLFQIVMAWDAVRAQNTIQVIAFVVFNLCCFAYSIFEISQTEDALQSSADFLESAWSTTDLMTSLRPLLIIVVIVIGVTQCIITWLAYQLFKEFGWKIYKKIGADPNMKKMHRAYQIYLVLIKVDLFFFVGFSIQFIYLTLDGRADPEYWLTIAVTPLTPLILYVAFYAVRHESRRWMSTFILAMLCGVAYFAFKVLRMYFGLQRTKYEGVKKFLTLFAALCLLTILLTIANAAVCYRNFGKGLKPHILKENRDTLDSTLPTGARVLEID</sequence>
<proteinExistence type="predicted"/>
<dbReference type="Proteomes" id="UP000749646">
    <property type="component" value="Unassembled WGS sequence"/>
</dbReference>
<feature type="transmembrane region" description="Helical" evidence="2">
    <location>
        <begin position="241"/>
        <end position="261"/>
    </location>
</feature>
<feature type="transmembrane region" description="Helical" evidence="2">
    <location>
        <begin position="439"/>
        <end position="462"/>
    </location>
</feature>
<dbReference type="GO" id="GO:0005794">
    <property type="term" value="C:Golgi apparatus"/>
    <property type="evidence" value="ECO:0007669"/>
    <property type="project" value="TreeGrafter"/>
</dbReference>
<protein>
    <submittedName>
        <fullName evidence="3">Uncharacterized protein</fullName>
    </submittedName>
</protein>
<accession>A0A9P6LU18</accession>
<evidence type="ECO:0000256" key="2">
    <source>
        <dbReference type="SAM" id="Phobius"/>
    </source>
</evidence>
<dbReference type="OrthoDB" id="2448307at2759"/>
<evidence type="ECO:0000313" key="4">
    <source>
        <dbReference type="Proteomes" id="UP000749646"/>
    </source>
</evidence>
<evidence type="ECO:0000256" key="1">
    <source>
        <dbReference type="SAM" id="MobiDB-lite"/>
    </source>
</evidence>
<keyword evidence="2" id="KW-1133">Transmembrane helix</keyword>
<keyword evidence="2" id="KW-0472">Membrane</keyword>
<feature type="transmembrane region" description="Helical" evidence="2">
    <location>
        <begin position="342"/>
        <end position="363"/>
    </location>
</feature>
<evidence type="ECO:0000313" key="3">
    <source>
        <dbReference type="EMBL" id="KAF9942054.1"/>
    </source>
</evidence>
<dbReference type="PANTHER" id="PTHR34391">
    <property type="entry name" value="UPF0658 GOLGI APPARATUS MEMBRANE PROTEIN C1952.10C-RELATED"/>
    <property type="match status" value="1"/>
</dbReference>
<feature type="transmembrane region" description="Helical" evidence="2">
    <location>
        <begin position="162"/>
        <end position="185"/>
    </location>
</feature>
<feature type="compositionally biased region" description="Polar residues" evidence="1">
    <location>
        <begin position="26"/>
        <end position="52"/>
    </location>
</feature>
<comment type="caution">
    <text evidence="3">The sequence shown here is derived from an EMBL/GenBank/DDBJ whole genome shotgun (WGS) entry which is preliminary data.</text>
</comment>
<feature type="transmembrane region" description="Helical" evidence="2">
    <location>
        <begin position="402"/>
        <end position="419"/>
    </location>
</feature>
<name>A0A9P6LU18_9FUNG</name>
<organism evidence="3 4">
    <name type="scientific">Modicella reniformis</name>
    <dbReference type="NCBI Taxonomy" id="1440133"/>
    <lineage>
        <taxon>Eukaryota</taxon>
        <taxon>Fungi</taxon>
        <taxon>Fungi incertae sedis</taxon>
        <taxon>Mucoromycota</taxon>
        <taxon>Mortierellomycotina</taxon>
        <taxon>Mortierellomycetes</taxon>
        <taxon>Mortierellales</taxon>
        <taxon>Mortierellaceae</taxon>
        <taxon>Modicella</taxon>
    </lineage>
</organism>
<dbReference type="PANTHER" id="PTHR34391:SF1">
    <property type="entry name" value="UPF0658 GOLGI APPARATUS MEMBRANE PROTEIN C1952.10C-RELATED"/>
    <property type="match status" value="1"/>
</dbReference>